<protein>
    <submittedName>
        <fullName evidence="1">Uncharacterized protein</fullName>
    </submittedName>
</protein>
<sequence length="763" mass="83982">MPSVLPSHHQQHRPRGLWKARANAAPRFGTTGKKRPERKEDVAFHHSSDTTDDEQEDSYPSARSKRARYSYSPSPCSEYTLSSEDEDRPADEEELFYYNFPTSESTNLLRCSPNPREKERVSKWETRRKIMDTTTTAGRGTQSDRESCDNDDWEDLKELFGKAAEQYESDDVSEALPLLRGVIHECHRFLLIYEDPSVLFTKPHATPPPPEIPTVSPTAREFGRYASTGVMTTNPISSPFSRQILPSHRLTVSSTHTSKVEPTCTCGELPTAFHAILGTALFLFGNLIAQEPSLALDGEPNSPMPYWLAALDVFETGDNLPSRTSGRHTDLPEDWRMAIVWGRTLVCIADELVTRERKAKQAAASAATSTSGTMMDEESAAGSSGSRRSATTATASSSNSTVGEELFRTSSSLSKSLFPADEPRWPPESPFAAIAMRRPPVTSRMSFAMATPHDLMMLAMDQFSRGIFRMPHARTHPHVLASAQASSSSSSTRKASTTTTTTTTTTTDAMTATTPMSMSMTMTMVATTDPNRSTLSPPPLLLSRSASTSRSALGSSIPSAADGPPTSHSSLPALPSIQQETFSRAKELFTIGSEVLLVAEKMESSSERKHWASWADSVFNQMKMEADLDQWRGPINRARGRCWLIVGSSHLDDIEDALEEGDSGILESEEANEARDGLEQAIAFFEKAKGSATAVEMDTDELRELQPLLVEALLSLGNLTTDVEKQRELYDKAKTVDGDLEMEDGEMGRGYDRPDEDEDMEEA</sequence>
<reference evidence="1 2" key="1">
    <citation type="journal article" date="2019" name="Nat. Ecol. Evol.">
        <title>Megaphylogeny resolves global patterns of mushroom evolution.</title>
        <authorList>
            <person name="Varga T."/>
            <person name="Krizsan K."/>
            <person name="Foldi C."/>
            <person name="Dima B."/>
            <person name="Sanchez-Garcia M."/>
            <person name="Sanchez-Ramirez S."/>
            <person name="Szollosi G.J."/>
            <person name="Szarkandi J.G."/>
            <person name="Papp V."/>
            <person name="Albert L."/>
            <person name="Andreopoulos W."/>
            <person name="Angelini C."/>
            <person name="Antonin V."/>
            <person name="Barry K.W."/>
            <person name="Bougher N.L."/>
            <person name="Buchanan P."/>
            <person name="Buyck B."/>
            <person name="Bense V."/>
            <person name="Catcheside P."/>
            <person name="Chovatia M."/>
            <person name="Cooper J."/>
            <person name="Damon W."/>
            <person name="Desjardin D."/>
            <person name="Finy P."/>
            <person name="Geml J."/>
            <person name="Haridas S."/>
            <person name="Hughes K."/>
            <person name="Justo A."/>
            <person name="Karasinski D."/>
            <person name="Kautmanova I."/>
            <person name="Kiss B."/>
            <person name="Kocsube S."/>
            <person name="Kotiranta H."/>
            <person name="LaButti K.M."/>
            <person name="Lechner B.E."/>
            <person name="Liimatainen K."/>
            <person name="Lipzen A."/>
            <person name="Lukacs Z."/>
            <person name="Mihaltcheva S."/>
            <person name="Morgado L.N."/>
            <person name="Niskanen T."/>
            <person name="Noordeloos M.E."/>
            <person name="Ohm R.A."/>
            <person name="Ortiz-Santana B."/>
            <person name="Ovrebo C."/>
            <person name="Racz N."/>
            <person name="Riley R."/>
            <person name="Savchenko A."/>
            <person name="Shiryaev A."/>
            <person name="Soop K."/>
            <person name="Spirin V."/>
            <person name="Szebenyi C."/>
            <person name="Tomsovsky M."/>
            <person name="Tulloss R.E."/>
            <person name="Uehling J."/>
            <person name="Grigoriev I.V."/>
            <person name="Vagvolgyi C."/>
            <person name="Papp T."/>
            <person name="Martin F.M."/>
            <person name="Miettinen O."/>
            <person name="Hibbett D.S."/>
            <person name="Nagy L.G."/>
        </authorList>
    </citation>
    <scope>NUCLEOTIDE SEQUENCE [LARGE SCALE GENOMIC DNA]</scope>
    <source>
        <strain evidence="1 2">NL-1719</strain>
    </source>
</reference>
<dbReference type="EMBL" id="ML208273">
    <property type="protein sequence ID" value="TFK73732.1"/>
    <property type="molecule type" value="Genomic_DNA"/>
</dbReference>
<name>A0ACD3B9Q1_9AGAR</name>
<organism evidence="1 2">
    <name type="scientific">Pluteus cervinus</name>
    <dbReference type="NCBI Taxonomy" id="181527"/>
    <lineage>
        <taxon>Eukaryota</taxon>
        <taxon>Fungi</taxon>
        <taxon>Dikarya</taxon>
        <taxon>Basidiomycota</taxon>
        <taxon>Agaricomycotina</taxon>
        <taxon>Agaricomycetes</taxon>
        <taxon>Agaricomycetidae</taxon>
        <taxon>Agaricales</taxon>
        <taxon>Pluteineae</taxon>
        <taxon>Pluteaceae</taxon>
        <taxon>Pluteus</taxon>
    </lineage>
</organism>
<dbReference type="Proteomes" id="UP000308600">
    <property type="component" value="Unassembled WGS sequence"/>
</dbReference>
<keyword evidence="2" id="KW-1185">Reference proteome</keyword>
<proteinExistence type="predicted"/>
<evidence type="ECO:0000313" key="1">
    <source>
        <dbReference type="EMBL" id="TFK73732.1"/>
    </source>
</evidence>
<gene>
    <name evidence="1" type="ORF">BDN72DRAFT_875631</name>
</gene>
<evidence type="ECO:0000313" key="2">
    <source>
        <dbReference type="Proteomes" id="UP000308600"/>
    </source>
</evidence>
<accession>A0ACD3B9Q1</accession>